<feature type="compositionally biased region" description="Basic and acidic residues" evidence="1">
    <location>
        <begin position="16"/>
        <end position="39"/>
    </location>
</feature>
<evidence type="ECO:0000256" key="2">
    <source>
        <dbReference type="SAM" id="Phobius"/>
    </source>
</evidence>
<evidence type="ECO:0000259" key="3">
    <source>
        <dbReference type="PROSITE" id="PS50234"/>
    </source>
</evidence>
<evidence type="ECO:0000313" key="5">
    <source>
        <dbReference type="Proteomes" id="UP000466307"/>
    </source>
</evidence>
<dbReference type="SUPFAM" id="SSF53300">
    <property type="entry name" value="vWA-like"/>
    <property type="match status" value="1"/>
</dbReference>
<dbReference type="SMART" id="SM00327">
    <property type="entry name" value="VWA"/>
    <property type="match status" value="1"/>
</dbReference>
<organism evidence="4 5">
    <name type="scientific">Gordonia desulfuricans</name>
    <dbReference type="NCBI Taxonomy" id="89051"/>
    <lineage>
        <taxon>Bacteria</taxon>
        <taxon>Bacillati</taxon>
        <taxon>Actinomycetota</taxon>
        <taxon>Actinomycetes</taxon>
        <taxon>Mycobacteriales</taxon>
        <taxon>Gordoniaceae</taxon>
        <taxon>Gordonia</taxon>
    </lineage>
</organism>
<reference evidence="4 5" key="1">
    <citation type="submission" date="2020-01" db="EMBL/GenBank/DDBJ databases">
        <title>Investigation of new actinobacteria for the biodesulphurisation of diesel fuel.</title>
        <authorList>
            <person name="Athi Narayanan S.M."/>
        </authorList>
    </citation>
    <scope>NUCLEOTIDE SEQUENCE [LARGE SCALE GENOMIC DNA]</scope>
    <source>
        <strain evidence="4 5">213E</strain>
    </source>
</reference>
<dbReference type="Pfam" id="PF00092">
    <property type="entry name" value="VWA"/>
    <property type="match status" value="1"/>
</dbReference>
<keyword evidence="2" id="KW-0812">Transmembrane</keyword>
<evidence type="ECO:0000256" key="1">
    <source>
        <dbReference type="SAM" id="MobiDB-lite"/>
    </source>
</evidence>
<feature type="transmembrane region" description="Helical" evidence="2">
    <location>
        <begin position="84"/>
        <end position="105"/>
    </location>
</feature>
<dbReference type="PROSITE" id="PS50234">
    <property type="entry name" value="VWFA"/>
    <property type="match status" value="1"/>
</dbReference>
<protein>
    <submittedName>
        <fullName evidence="4">VWA domain-containing protein</fullName>
    </submittedName>
</protein>
<dbReference type="Proteomes" id="UP000466307">
    <property type="component" value="Unassembled WGS sequence"/>
</dbReference>
<feature type="compositionally biased region" description="Polar residues" evidence="1">
    <location>
        <begin position="56"/>
        <end position="69"/>
    </location>
</feature>
<dbReference type="InterPro" id="IPR002035">
    <property type="entry name" value="VWF_A"/>
</dbReference>
<comment type="caution">
    <text evidence="4">The sequence shown here is derived from an EMBL/GenBank/DDBJ whole genome shotgun (WGS) entry which is preliminary data.</text>
</comment>
<feature type="domain" description="VWFA" evidence="3">
    <location>
        <begin position="407"/>
        <end position="606"/>
    </location>
</feature>
<feature type="region of interest" description="Disordered" evidence="1">
    <location>
        <begin position="1"/>
        <end position="75"/>
    </location>
</feature>
<sequence length="615" mass="64386">MGRHSSDSGESGPIRPRRDDTGDTGRNRASDTGRNRASDTGRNGASDTGRNRASDTGRNAAAGTSSTGQFGFDHRESGSSHRGAWLWGLGALVIVAALVAGIVIWKTVGSDGCGDRTSVNVAADPTIASALGDAAGQVSSHTCYDYKVTSVAGADAPGLLTSGDAGPDLWVPDSQLQARRVTTQVRHELDLVSESLASTPTVVVGKELPELTSWVQVMKLPDLRTGSPVDTSTGDAPIVGALAEVDAGKLTEKQLVEAMSVLAIQQNNARLANDNEGTRLNLANTSTVPVVTTEQQYIMFMRTHQGSQLKFAIPADGTVMLDYPLVNTAGTARHTTADEAGKALADALAGSDGDRLGQAGFRKPGGDPYPGDHPYGTGQPVKVLTLKDPDQVDKALRQWQVLGVPIRTLVVQDTSGSMEATVGSSTRAQLLIDASLTGLKMFPNNAMVGGWAFSIDRGPNGEDWTELSPIRRLDATAAGGGTHREELVAAVRKGLSPAELGGSTGLYDTTLAAFKEVQDTYDPNYSNSVIIMTDGENEDPDSISLDGLLAELQKRQDPARPVLILTIGISEDADTEALKQIAEATGGTTYVAKTATDIGSVFVNAIQARVEAAGR</sequence>
<accession>A0A7K3LRK3</accession>
<keyword evidence="2" id="KW-0472">Membrane</keyword>
<proteinExistence type="predicted"/>
<dbReference type="Gene3D" id="3.40.50.410">
    <property type="entry name" value="von Willebrand factor, type A domain"/>
    <property type="match status" value="1"/>
</dbReference>
<gene>
    <name evidence="4" type="ORF">GYA93_14795</name>
</gene>
<dbReference type="EMBL" id="JAADZU010000048">
    <property type="protein sequence ID" value="NDK90840.1"/>
    <property type="molecule type" value="Genomic_DNA"/>
</dbReference>
<evidence type="ECO:0000313" key="4">
    <source>
        <dbReference type="EMBL" id="NDK90840.1"/>
    </source>
</evidence>
<dbReference type="Pfam" id="PF13531">
    <property type="entry name" value="SBP_bac_11"/>
    <property type="match status" value="1"/>
</dbReference>
<keyword evidence="5" id="KW-1185">Reference proteome</keyword>
<dbReference type="InterPro" id="IPR036465">
    <property type="entry name" value="vWFA_dom_sf"/>
</dbReference>
<name>A0A7K3LRK3_9ACTN</name>
<dbReference type="AlphaFoldDB" id="A0A7K3LRK3"/>
<keyword evidence="2" id="KW-1133">Transmembrane helix</keyword>
<dbReference type="RefSeq" id="WP_083534564.1">
    <property type="nucleotide sequence ID" value="NZ_JAADZU010000048.1"/>
</dbReference>